<dbReference type="EMBL" id="CADIKL010000065">
    <property type="protein sequence ID" value="CAB3809189.1"/>
    <property type="molecule type" value="Genomic_DNA"/>
</dbReference>
<gene>
    <name evidence="3" type="primary">betA_5</name>
    <name evidence="3" type="ORF">LMG28688_06937</name>
</gene>
<reference evidence="3 4" key="1">
    <citation type="submission" date="2020-04" db="EMBL/GenBank/DDBJ databases">
        <authorList>
            <person name="De Canck E."/>
        </authorList>
    </citation>
    <scope>NUCLEOTIDE SEQUENCE [LARGE SCALE GENOMIC DNA]</scope>
    <source>
        <strain evidence="3 4">LMG 28688</strain>
    </source>
</reference>
<protein>
    <submittedName>
        <fullName evidence="3">Oxygen-dependent choline dehydrogenase</fullName>
        <ecNumber evidence="3">1.1.99.1</ecNumber>
    </submittedName>
</protein>
<name>A0A6J5GY74_9BURK</name>
<evidence type="ECO:0000259" key="2">
    <source>
        <dbReference type="PROSITE" id="PS00624"/>
    </source>
</evidence>
<dbReference type="Gene3D" id="3.30.560.10">
    <property type="entry name" value="Glucose Oxidase, domain 3"/>
    <property type="match status" value="1"/>
</dbReference>
<dbReference type="Pfam" id="PF13450">
    <property type="entry name" value="NAD_binding_8"/>
    <property type="match status" value="1"/>
</dbReference>
<dbReference type="InterPro" id="IPR036188">
    <property type="entry name" value="FAD/NAD-bd_sf"/>
</dbReference>
<dbReference type="InterPro" id="IPR000172">
    <property type="entry name" value="GMC_OxRdtase_N"/>
</dbReference>
<feature type="domain" description="Glucose-methanol-choline oxidoreductase N-terminal" evidence="2">
    <location>
        <begin position="324"/>
        <end position="338"/>
    </location>
</feature>
<dbReference type="GO" id="GO:0050660">
    <property type="term" value="F:flavin adenine dinucleotide binding"/>
    <property type="evidence" value="ECO:0007669"/>
    <property type="project" value="InterPro"/>
</dbReference>
<dbReference type="Pfam" id="PF00732">
    <property type="entry name" value="GMC_oxred_N"/>
    <property type="match status" value="1"/>
</dbReference>
<dbReference type="SUPFAM" id="SSF54373">
    <property type="entry name" value="FAD-linked reductases, C-terminal domain"/>
    <property type="match status" value="1"/>
</dbReference>
<proteinExistence type="inferred from homology"/>
<dbReference type="PANTHER" id="PTHR11552">
    <property type="entry name" value="GLUCOSE-METHANOL-CHOLINE GMC OXIDOREDUCTASE"/>
    <property type="match status" value="1"/>
</dbReference>
<keyword evidence="3" id="KW-0560">Oxidoreductase</keyword>
<dbReference type="InterPro" id="IPR007867">
    <property type="entry name" value="GMC_OxRtase_C"/>
</dbReference>
<sequence length="616" mass="67711">MSTPDDEVWDYVIVGSGAGGGTLAARLAEAGMRVFLIEAGGDAPASEADRMPADYHVPGFHACASENPAMSWNFFVRHYASDAQQQRDQKCGPEGVLYPRAATVGGCTAHNAMIFVYPHDSDWDGIAQMTGDRSWRAVAMRRYGKKLEQCRHRPLWALARRFGINPTAHGFDGWLTTEHATPKKALADDHLMRVVFGAMELTARSVPRRLHALLGLIRWQGDPNSRLWGRRCFQGVCYTPLSTRGHARHGVRERLHDVAKRFPAHLKISLDSLATRVLFDENGTAVGVEYLKGARLYKAHPECSTEPGVRCEVRARREVILAGGAFNTPQLLMLSGIGPAEHLKAHGIPVRVDLEGVGSNLQDRYEIAVVSRMAQPWEVLKGAEFTTDDPAYRAWSDLREGVYITNGAAVAVVRRTAKTRSLPPDIFCMALVERFIGYYPGFSADFAQNNDFLSWTILKAHTRNDAGTVRLRSANPLDMPLIDFHYFEEGSDASGDDMRSVVEAVKFVRGLAAPLVERGLIAEEELPGPHVRDDAGIADYVRDNAWGHHASCTCAIGDRSARGVVDSTLSVHGVRRLRVVDASVFPKIPGFFPASAVYMVAEKAADMILKDAASPT</sequence>
<comment type="similarity">
    <text evidence="1">Belongs to the GMC oxidoreductase family.</text>
</comment>
<dbReference type="InterPro" id="IPR012132">
    <property type="entry name" value="GMC_OxRdtase"/>
</dbReference>
<evidence type="ECO:0000256" key="1">
    <source>
        <dbReference type="ARBA" id="ARBA00010790"/>
    </source>
</evidence>
<dbReference type="Proteomes" id="UP000494119">
    <property type="component" value="Unassembled WGS sequence"/>
</dbReference>
<evidence type="ECO:0000313" key="4">
    <source>
        <dbReference type="Proteomes" id="UP000494119"/>
    </source>
</evidence>
<dbReference type="PIRSF" id="PIRSF000137">
    <property type="entry name" value="Alcohol_oxidase"/>
    <property type="match status" value="1"/>
</dbReference>
<dbReference type="AlphaFoldDB" id="A0A6J5GY74"/>
<evidence type="ECO:0000313" key="3">
    <source>
        <dbReference type="EMBL" id="CAB3809189.1"/>
    </source>
</evidence>
<dbReference type="Pfam" id="PF05199">
    <property type="entry name" value="GMC_oxred_C"/>
    <property type="match status" value="1"/>
</dbReference>
<dbReference type="PANTHER" id="PTHR11552:SF100">
    <property type="entry name" value="DEHYDROGENASE, PUTATIVE (AFU_ORTHOLOGUE AFUA_5G00630)-RELATED"/>
    <property type="match status" value="1"/>
</dbReference>
<dbReference type="GO" id="GO:0008812">
    <property type="term" value="F:choline dehydrogenase activity"/>
    <property type="evidence" value="ECO:0007669"/>
    <property type="project" value="UniProtKB-EC"/>
</dbReference>
<dbReference type="PROSITE" id="PS00624">
    <property type="entry name" value="GMC_OXRED_2"/>
    <property type="match status" value="1"/>
</dbReference>
<dbReference type="EC" id="1.1.99.1" evidence="3"/>
<keyword evidence="4" id="KW-1185">Reference proteome</keyword>
<dbReference type="RefSeq" id="WP_175198362.1">
    <property type="nucleotide sequence ID" value="NZ_CADIKL010000065.1"/>
</dbReference>
<dbReference type="Gene3D" id="3.50.50.60">
    <property type="entry name" value="FAD/NAD(P)-binding domain"/>
    <property type="match status" value="1"/>
</dbReference>
<accession>A0A6J5GY74</accession>
<organism evidence="3 4">
    <name type="scientific">Paraburkholderia caffeinitolerans</name>
    <dbReference type="NCBI Taxonomy" id="1723730"/>
    <lineage>
        <taxon>Bacteria</taxon>
        <taxon>Pseudomonadati</taxon>
        <taxon>Pseudomonadota</taxon>
        <taxon>Betaproteobacteria</taxon>
        <taxon>Burkholderiales</taxon>
        <taxon>Burkholderiaceae</taxon>
        <taxon>Paraburkholderia</taxon>
    </lineage>
</organism>
<dbReference type="SUPFAM" id="SSF51905">
    <property type="entry name" value="FAD/NAD(P)-binding domain"/>
    <property type="match status" value="1"/>
</dbReference>